<evidence type="ECO:0000313" key="3">
    <source>
        <dbReference type="Proteomes" id="UP000015105"/>
    </source>
</evidence>
<dbReference type="Proteomes" id="UP000015105">
    <property type="component" value="Chromosome 1D"/>
</dbReference>
<evidence type="ECO:0000256" key="1">
    <source>
        <dbReference type="SAM" id="MobiDB-lite"/>
    </source>
</evidence>
<sequence length="153" mass="17102">DLAKRRRQRRQQPQVTRRRGSGAACSRWPSPKACCSAVSDGDTGDAPAIQPHGAAAGVGHRTPTRPAQDQTDLLLLLPEGENIMLLRACPPMYEAIAFADAGVVHIFVCCSHDARFSLCDVRLQRIWQFWHWDFLAECIVSTIRRTQTIVRHS</sequence>
<keyword evidence="3" id="KW-1185">Reference proteome</keyword>
<feature type="region of interest" description="Disordered" evidence="1">
    <location>
        <begin position="46"/>
        <end position="66"/>
    </location>
</feature>
<proteinExistence type="predicted"/>
<reference evidence="3" key="2">
    <citation type="journal article" date="2017" name="Nat. Plants">
        <title>The Aegilops tauschii genome reveals multiple impacts of transposons.</title>
        <authorList>
            <person name="Zhao G."/>
            <person name="Zou C."/>
            <person name="Li K."/>
            <person name="Wang K."/>
            <person name="Li T."/>
            <person name="Gao L."/>
            <person name="Zhang X."/>
            <person name="Wang H."/>
            <person name="Yang Z."/>
            <person name="Liu X."/>
            <person name="Jiang W."/>
            <person name="Mao L."/>
            <person name="Kong X."/>
            <person name="Jiao Y."/>
            <person name="Jia J."/>
        </authorList>
    </citation>
    <scope>NUCLEOTIDE SEQUENCE [LARGE SCALE GENOMIC DNA]</scope>
    <source>
        <strain evidence="3">cv. AL8/78</strain>
    </source>
</reference>
<dbReference type="EnsemblPlants" id="AET1Gv20390900.2">
    <property type="protein sequence ID" value="AET1Gv20390900.2"/>
    <property type="gene ID" value="AET1Gv20390900"/>
</dbReference>
<evidence type="ECO:0000313" key="2">
    <source>
        <dbReference type="EnsemblPlants" id="AET1Gv20390900.2"/>
    </source>
</evidence>
<reference evidence="2" key="4">
    <citation type="submission" date="2019-03" db="UniProtKB">
        <authorList>
            <consortium name="EnsemblPlants"/>
        </authorList>
    </citation>
    <scope>IDENTIFICATION</scope>
</reference>
<feature type="compositionally biased region" description="Basic residues" evidence="1">
    <location>
        <begin position="1"/>
        <end position="20"/>
    </location>
</feature>
<protein>
    <submittedName>
        <fullName evidence="2">Uncharacterized protein</fullName>
    </submittedName>
</protein>
<accession>A0A452YEE0</accession>
<name>A0A452YEE0_AEGTS</name>
<reference evidence="2" key="5">
    <citation type="journal article" date="2021" name="G3 (Bethesda)">
        <title>Aegilops tauschii genome assembly Aet v5.0 features greater sequence contiguity and improved annotation.</title>
        <authorList>
            <person name="Wang L."/>
            <person name="Zhu T."/>
            <person name="Rodriguez J.C."/>
            <person name="Deal K.R."/>
            <person name="Dubcovsky J."/>
            <person name="McGuire P.E."/>
            <person name="Lux T."/>
            <person name="Spannagl M."/>
            <person name="Mayer K.F.X."/>
            <person name="Baldrich P."/>
            <person name="Meyers B.C."/>
            <person name="Huo N."/>
            <person name="Gu Y.Q."/>
            <person name="Zhou H."/>
            <person name="Devos K.M."/>
            <person name="Bennetzen J.L."/>
            <person name="Unver T."/>
            <person name="Budak H."/>
            <person name="Gulick P.J."/>
            <person name="Galiba G."/>
            <person name="Kalapos B."/>
            <person name="Nelson D.R."/>
            <person name="Li P."/>
            <person name="You F.M."/>
            <person name="Luo M.C."/>
            <person name="Dvorak J."/>
        </authorList>
    </citation>
    <scope>NUCLEOTIDE SEQUENCE [LARGE SCALE GENOMIC DNA]</scope>
    <source>
        <strain evidence="2">cv. AL8/78</strain>
    </source>
</reference>
<dbReference type="Gramene" id="AET1Gv20390900.2">
    <property type="protein sequence ID" value="AET1Gv20390900.2"/>
    <property type="gene ID" value="AET1Gv20390900"/>
</dbReference>
<dbReference type="AlphaFoldDB" id="A0A452YEE0"/>
<organism evidence="2 3">
    <name type="scientific">Aegilops tauschii subsp. strangulata</name>
    <name type="common">Goatgrass</name>
    <dbReference type="NCBI Taxonomy" id="200361"/>
    <lineage>
        <taxon>Eukaryota</taxon>
        <taxon>Viridiplantae</taxon>
        <taxon>Streptophyta</taxon>
        <taxon>Embryophyta</taxon>
        <taxon>Tracheophyta</taxon>
        <taxon>Spermatophyta</taxon>
        <taxon>Magnoliopsida</taxon>
        <taxon>Liliopsida</taxon>
        <taxon>Poales</taxon>
        <taxon>Poaceae</taxon>
        <taxon>BOP clade</taxon>
        <taxon>Pooideae</taxon>
        <taxon>Triticodae</taxon>
        <taxon>Triticeae</taxon>
        <taxon>Triticinae</taxon>
        <taxon>Aegilops</taxon>
    </lineage>
</organism>
<reference evidence="3" key="1">
    <citation type="journal article" date="2014" name="Science">
        <title>Ancient hybridizations among the ancestral genomes of bread wheat.</title>
        <authorList>
            <consortium name="International Wheat Genome Sequencing Consortium,"/>
            <person name="Marcussen T."/>
            <person name="Sandve S.R."/>
            <person name="Heier L."/>
            <person name="Spannagl M."/>
            <person name="Pfeifer M."/>
            <person name="Jakobsen K.S."/>
            <person name="Wulff B.B."/>
            <person name="Steuernagel B."/>
            <person name="Mayer K.F."/>
            <person name="Olsen O.A."/>
        </authorList>
    </citation>
    <scope>NUCLEOTIDE SEQUENCE [LARGE SCALE GENOMIC DNA]</scope>
    <source>
        <strain evidence="3">cv. AL8/78</strain>
    </source>
</reference>
<feature type="region of interest" description="Disordered" evidence="1">
    <location>
        <begin position="1"/>
        <end position="30"/>
    </location>
</feature>
<reference evidence="2" key="3">
    <citation type="journal article" date="2017" name="Nature">
        <title>Genome sequence of the progenitor of the wheat D genome Aegilops tauschii.</title>
        <authorList>
            <person name="Luo M.C."/>
            <person name="Gu Y.Q."/>
            <person name="Puiu D."/>
            <person name="Wang H."/>
            <person name="Twardziok S.O."/>
            <person name="Deal K.R."/>
            <person name="Huo N."/>
            <person name="Zhu T."/>
            <person name="Wang L."/>
            <person name="Wang Y."/>
            <person name="McGuire P.E."/>
            <person name="Liu S."/>
            <person name="Long H."/>
            <person name="Ramasamy R.K."/>
            <person name="Rodriguez J.C."/>
            <person name="Van S.L."/>
            <person name="Yuan L."/>
            <person name="Wang Z."/>
            <person name="Xia Z."/>
            <person name="Xiao L."/>
            <person name="Anderson O.D."/>
            <person name="Ouyang S."/>
            <person name="Liang Y."/>
            <person name="Zimin A.V."/>
            <person name="Pertea G."/>
            <person name="Qi P."/>
            <person name="Bennetzen J.L."/>
            <person name="Dai X."/>
            <person name="Dawson M.W."/>
            <person name="Muller H.G."/>
            <person name="Kugler K."/>
            <person name="Rivarola-Duarte L."/>
            <person name="Spannagl M."/>
            <person name="Mayer K.F.X."/>
            <person name="Lu F.H."/>
            <person name="Bevan M.W."/>
            <person name="Leroy P."/>
            <person name="Li P."/>
            <person name="You F.M."/>
            <person name="Sun Q."/>
            <person name="Liu Z."/>
            <person name="Lyons E."/>
            <person name="Wicker T."/>
            <person name="Salzberg S.L."/>
            <person name="Devos K.M."/>
            <person name="Dvorak J."/>
        </authorList>
    </citation>
    <scope>NUCLEOTIDE SEQUENCE [LARGE SCALE GENOMIC DNA]</scope>
    <source>
        <strain evidence="2">cv. AL8/78</strain>
    </source>
</reference>